<dbReference type="RefSeq" id="WP_169381400.1">
    <property type="nucleotide sequence ID" value="NZ_JAAXLA010000017.1"/>
</dbReference>
<protein>
    <submittedName>
        <fullName evidence="2">Uncharacterized protein</fullName>
    </submittedName>
</protein>
<evidence type="ECO:0000313" key="2">
    <source>
        <dbReference type="EMBL" id="NMH97955.1"/>
    </source>
</evidence>
<keyword evidence="3" id="KW-1185">Reference proteome</keyword>
<dbReference type="Proteomes" id="UP000820669">
    <property type="component" value="Unassembled WGS sequence"/>
</dbReference>
<proteinExistence type="predicted"/>
<comment type="caution">
    <text evidence="2">The sequence shown here is derived from an EMBL/GenBank/DDBJ whole genome shotgun (WGS) entry which is preliminary data.</text>
</comment>
<dbReference type="EMBL" id="JAAXLA010000017">
    <property type="protein sequence ID" value="NMH97955.1"/>
    <property type="molecule type" value="Genomic_DNA"/>
</dbReference>
<accession>A0ABX1S8Q6</accession>
<reference evidence="2 3" key="1">
    <citation type="submission" date="2020-04" db="EMBL/GenBank/DDBJ databases">
        <authorList>
            <person name="Klaysubun C."/>
            <person name="Duangmal K."/>
            <person name="Lipun K."/>
        </authorList>
    </citation>
    <scope>NUCLEOTIDE SEQUENCE [LARGE SCALE GENOMIC DNA]</scope>
    <source>
        <strain evidence="2 3">K10HN5</strain>
    </source>
</reference>
<evidence type="ECO:0000256" key="1">
    <source>
        <dbReference type="SAM" id="Phobius"/>
    </source>
</evidence>
<organism evidence="2 3">
    <name type="scientific">Pseudonocardia acidicola</name>
    <dbReference type="NCBI Taxonomy" id="2724939"/>
    <lineage>
        <taxon>Bacteria</taxon>
        <taxon>Bacillati</taxon>
        <taxon>Actinomycetota</taxon>
        <taxon>Actinomycetes</taxon>
        <taxon>Pseudonocardiales</taxon>
        <taxon>Pseudonocardiaceae</taxon>
        <taxon>Pseudonocardia</taxon>
    </lineage>
</organism>
<evidence type="ECO:0000313" key="3">
    <source>
        <dbReference type="Proteomes" id="UP000820669"/>
    </source>
</evidence>
<gene>
    <name evidence="2" type="ORF">HF526_11620</name>
</gene>
<feature type="transmembrane region" description="Helical" evidence="1">
    <location>
        <begin position="37"/>
        <end position="56"/>
    </location>
</feature>
<sequence length="96" mass="9769">MAPDHHEWSLRGPARALLWWPLISFLLLAAFPDAGPGAVALAGAALAVLGTLGSAAGRLLTGRRTTDAAPTAADALTDDGIGDVPAEDVAMERRAA</sequence>
<name>A0ABX1S8Q6_9PSEU</name>
<keyword evidence="1" id="KW-0472">Membrane</keyword>
<keyword evidence="1" id="KW-1133">Transmembrane helix</keyword>
<keyword evidence="1" id="KW-0812">Transmembrane</keyword>